<dbReference type="Pfam" id="PF04116">
    <property type="entry name" value="FA_hydroxylase"/>
    <property type="match status" value="1"/>
</dbReference>
<dbReference type="GO" id="GO:0005506">
    <property type="term" value="F:iron ion binding"/>
    <property type="evidence" value="ECO:0007669"/>
    <property type="project" value="InterPro"/>
</dbReference>
<dbReference type="GO" id="GO:0012505">
    <property type="term" value="C:endomembrane system"/>
    <property type="evidence" value="ECO:0007669"/>
    <property type="project" value="UniProtKB-SubCell"/>
</dbReference>
<dbReference type="Proteomes" id="UP000002139">
    <property type="component" value="Chromosome"/>
</dbReference>
<dbReference type="OrthoDB" id="5291790at2"/>
<evidence type="ECO:0000256" key="2">
    <source>
        <dbReference type="ARBA" id="ARBA00022692"/>
    </source>
</evidence>
<feature type="domain" description="Fatty acid hydroxylase" evidence="8">
    <location>
        <begin position="82"/>
        <end position="228"/>
    </location>
</feature>
<keyword evidence="5" id="KW-0443">Lipid metabolism</keyword>
<dbReference type="PANTHER" id="PTHR21624:SF1">
    <property type="entry name" value="ALKYLGLYCEROL MONOOXYGENASE"/>
    <property type="match status" value="1"/>
</dbReference>
<reference evidence="9 10" key="1">
    <citation type="journal article" date="2007" name="Nat. Biotechnol.">
        <title>Complete genome sequence of the myxobacterium Sorangium cellulosum.</title>
        <authorList>
            <person name="Schneiker S."/>
            <person name="Perlova O."/>
            <person name="Kaiser O."/>
            <person name="Gerth K."/>
            <person name="Alici A."/>
            <person name="Altmeyer M.O."/>
            <person name="Bartels D."/>
            <person name="Bekel T."/>
            <person name="Beyer S."/>
            <person name="Bode E."/>
            <person name="Bode H.B."/>
            <person name="Bolten C.J."/>
            <person name="Choudhuri J.V."/>
            <person name="Doss S."/>
            <person name="Elnakady Y.A."/>
            <person name="Frank B."/>
            <person name="Gaigalat L."/>
            <person name="Goesmann A."/>
            <person name="Groeger C."/>
            <person name="Gross F."/>
            <person name="Jelsbak L."/>
            <person name="Jelsbak L."/>
            <person name="Kalinowski J."/>
            <person name="Kegler C."/>
            <person name="Knauber T."/>
            <person name="Konietzny S."/>
            <person name="Kopp M."/>
            <person name="Krause L."/>
            <person name="Krug D."/>
            <person name="Linke B."/>
            <person name="Mahmud T."/>
            <person name="Martinez-Arias R."/>
            <person name="McHardy A.C."/>
            <person name="Merai M."/>
            <person name="Meyer F."/>
            <person name="Mormann S."/>
            <person name="Munoz-Dorado J."/>
            <person name="Perez J."/>
            <person name="Pradella S."/>
            <person name="Rachid S."/>
            <person name="Raddatz G."/>
            <person name="Rosenau F."/>
            <person name="Rueckert C."/>
            <person name="Sasse F."/>
            <person name="Scharfe M."/>
            <person name="Schuster S.C."/>
            <person name="Suen G."/>
            <person name="Treuner-Lange A."/>
            <person name="Velicer G.J."/>
            <person name="Vorholter F.-J."/>
            <person name="Weissman K.J."/>
            <person name="Welch R.D."/>
            <person name="Wenzel S.C."/>
            <person name="Whitworth D.E."/>
            <person name="Wilhelm S."/>
            <person name="Wittmann C."/>
            <person name="Bloecker H."/>
            <person name="Puehler A."/>
            <person name="Mueller R."/>
        </authorList>
    </citation>
    <scope>NUCLEOTIDE SEQUENCE [LARGE SCALE GENOMIC DNA]</scope>
    <source>
        <strain evidence="10">So ce56</strain>
    </source>
</reference>
<keyword evidence="2 7" id="KW-0812">Transmembrane</keyword>
<proteinExistence type="predicted"/>
<evidence type="ECO:0000256" key="3">
    <source>
        <dbReference type="ARBA" id="ARBA00022989"/>
    </source>
</evidence>
<evidence type="ECO:0000256" key="4">
    <source>
        <dbReference type="ARBA" id="ARBA00023002"/>
    </source>
</evidence>
<feature type="transmembrane region" description="Helical" evidence="7">
    <location>
        <begin position="6"/>
        <end position="25"/>
    </location>
</feature>
<evidence type="ECO:0000259" key="8">
    <source>
        <dbReference type="Pfam" id="PF04116"/>
    </source>
</evidence>
<dbReference type="PANTHER" id="PTHR21624">
    <property type="entry name" value="STEROL DESATURASE-RELATED PROTEIN"/>
    <property type="match status" value="1"/>
</dbReference>
<dbReference type="eggNOG" id="COG3000">
    <property type="taxonomic scope" value="Bacteria"/>
</dbReference>
<name>A9FJQ9_SORC5</name>
<feature type="transmembrane region" description="Helical" evidence="7">
    <location>
        <begin position="70"/>
        <end position="87"/>
    </location>
</feature>
<evidence type="ECO:0000256" key="6">
    <source>
        <dbReference type="ARBA" id="ARBA00023136"/>
    </source>
</evidence>
<comment type="subcellular location">
    <subcellularLocation>
        <location evidence="1">Endomembrane system</location>
        <topology evidence="1">Multi-pass membrane protein</topology>
    </subcellularLocation>
</comment>
<evidence type="ECO:0000256" key="5">
    <source>
        <dbReference type="ARBA" id="ARBA00023098"/>
    </source>
</evidence>
<dbReference type="HOGENOM" id="CLU_067312_0_0_7"/>
<evidence type="ECO:0000313" key="9">
    <source>
        <dbReference type="EMBL" id="CAN91999.1"/>
    </source>
</evidence>
<feature type="transmembrane region" description="Helical" evidence="7">
    <location>
        <begin position="37"/>
        <end position="64"/>
    </location>
</feature>
<keyword evidence="6 7" id="KW-0472">Membrane</keyword>
<dbReference type="BioCyc" id="SCEL448385:SCE_RS09450-MONOMER"/>
<dbReference type="EMBL" id="AM746676">
    <property type="protein sequence ID" value="CAN91999.1"/>
    <property type="molecule type" value="Genomic_DNA"/>
</dbReference>
<accession>A9FJQ9</accession>
<sequence length="299" mass="33734">MLHGTVFVLVFLALFAALELALGLYRRTGVLTMRELGASLVSVGAYLVIRGASFVAVTWALGALWPASEGALAGVSSWLVFPIYVLLDEYGIYWVHRKSHELPWLWRIHKPHHVPRNMNIAVTYRENWSWHVLLPGTWMAPLVVWLGHPGVYIVGLAFRTMIVLAEHSDLRWDLHLQRSRSTRPVMRVLERIVSLPDTHHVHHGVGRFGNATKNYGAALICFDWIHGTLMIPHARQEGFGLPEGAPVEPWTEQLFWPFVRSTKEKAARRRPIEQTSPEANVAGAEAVIYTVDGRAVVVR</sequence>
<dbReference type="InterPro" id="IPR006694">
    <property type="entry name" value="Fatty_acid_hydroxylase"/>
</dbReference>
<dbReference type="RefSeq" id="WP_012234476.1">
    <property type="nucleotide sequence ID" value="NC_010162.1"/>
</dbReference>
<dbReference type="KEGG" id="scl:sce1841"/>
<dbReference type="InterPro" id="IPR051689">
    <property type="entry name" value="Sterol_desaturase/TMEM195"/>
</dbReference>
<dbReference type="AlphaFoldDB" id="A9FJQ9"/>
<keyword evidence="4" id="KW-0560">Oxidoreductase</keyword>
<evidence type="ECO:0000256" key="1">
    <source>
        <dbReference type="ARBA" id="ARBA00004127"/>
    </source>
</evidence>
<organism evidence="9 10">
    <name type="scientific">Sorangium cellulosum (strain So ce56)</name>
    <name type="common">Polyangium cellulosum (strain So ce56)</name>
    <dbReference type="NCBI Taxonomy" id="448385"/>
    <lineage>
        <taxon>Bacteria</taxon>
        <taxon>Pseudomonadati</taxon>
        <taxon>Myxococcota</taxon>
        <taxon>Polyangia</taxon>
        <taxon>Polyangiales</taxon>
        <taxon>Polyangiaceae</taxon>
        <taxon>Sorangium</taxon>
    </lineage>
</organism>
<dbReference type="GO" id="GO:0008610">
    <property type="term" value="P:lipid biosynthetic process"/>
    <property type="evidence" value="ECO:0007669"/>
    <property type="project" value="InterPro"/>
</dbReference>
<dbReference type="GO" id="GO:0050479">
    <property type="term" value="F:glyceryl-ether monooxygenase activity"/>
    <property type="evidence" value="ECO:0007669"/>
    <property type="project" value="TreeGrafter"/>
</dbReference>
<protein>
    <recommendedName>
        <fullName evidence="8">Fatty acid hydroxylase domain-containing protein</fullName>
    </recommendedName>
</protein>
<gene>
    <name evidence="9" type="ordered locus">sce1841</name>
</gene>
<evidence type="ECO:0000256" key="7">
    <source>
        <dbReference type="SAM" id="Phobius"/>
    </source>
</evidence>
<dbReference type="GO" id="GO:0006643">
    <property type="term" value="P:membrane lipid metabolic process"/>
    <property type="evidence" value="ECO:0007669"/>
    <property type="project" value="TreeGrafter"/>
</dbReference>
<keyword evidence="10" id="KW-1185">Reference proteome</keyword>
<evidence type="ECO:0000313" key="10">
    <source>
        <dbReference type="Proteomes" id="UP000002139"/>
    </source>
</evidence>
<dbReference type="GO" id="GO:0016020">
    <property type="term" value="C:membrane"/>
    <property type="evidence" value="ECO:0007669"/>
    <property type="project" value="GOC"/>
</dbReference>
<dbReference type="STRING" id="448385.sce1841"/>
<keyword evidence="3 7" id="KW-1133">Transmembrane helix</keyword>